<reference evidence="2" key="1">
    <citation type="submission" date="2017-06" db="EMBL/GenBank/DDBJ databases">
        <authorList>
            <person name="Varghese N."/>
            <person name="Submissions S."/>
        </authorList>
    </citation>
    <scope>NUCLEOTIDE SEQUENCE [LARGE SCALE GENOMIC DNA]</scope>
    <source>
        <strain evidence="2">NKM1</strain>
    </source>
</reference>
<dbReference type="AlphaFoldDB" id="A0A239LEM8"/>
<protein>
    <submittedName>
        <fullName evidence="1">Uncharacterized protein</fullName>
    </submittedName>
</protein>
<evidence type="ECO:0000313" key="2">
    <source>
        <dbReference type="Proteomes" id="UP000198432"/>
    </source>
</evidence>
<evidence type="ECO:0000313" key="1">
    <source>
        <dbReference type="EMBL" id="SNT28089.1"/>
    </source>
</evidence>
<dbReference type="Proteomes" id="UP000198432">
    <property type="component" value="Unassembled WGS sequence"/>
</dbReference>
<dbReference type="EMBL" id="FZOQ01000039">
    <property type="protein sequence ID" value="SNT28089.1"/>
    <property type="molecule type" value="Genomic_DNA"/>
</dbReference>
<sequence>MQGSTDLDVQDITAIENGEYWLGKTWHLNKAHGLQDFDNSAEQNAYSVTVSMNADEGFNLSIIGYNRLLKMFS</sequence>
<name>A0A239LEM8_9BACT</name>
<organism evidence="1 2">
    <name type="scientific">Pontibacter ummariensis</name>
    <dbReference type="NCBI Taxonomy" id="1610492"/>
    <lineage>
        <taxon>Bacteria</taxon>
        <taxon>Pseudomonadati</taxon>
        <taxon>Bacteroidota</taxon>
        <taxon>Cytophagia</taxon>
        <taxon>Cytophagales</taxon>
        <taxon>Hymenobacteraceae</taxon>
        <taxon>Pontibacter</taxon>
    </lineage>
</organism>
<gene>
    <name evidence="1" type="ORF">SAMN06296052_13911</name>
</gene>
<keyword evidence="2" id="KW-1185">Reference proteome</keyword>
<proteinExistence type="predicted"/>
<accession>A0A239LEM8</accession>